<name>A0A7E6CXC3_9CHIR</name>
<dbReference type="SMART" id="SM00960">
    <property type="entry name" value="Robl_LC7"/>
    <property type="match status" value="1"/>
</dbReference>
<reference evidence="9" key="1">
    <citation type="submission" date="2025-08" db="UniProtKB">
        <authorList>
            <consortium name="RefSeq"/>
        </authorList>
    </citation>
    <scope>IDENTIFICATION</scope>
    <source>
        <tissue evidence="9">Muscle</tissue>
    </source>
</reference>
<gene>
    <name evidence="9" type="primary">LAMTOR2</name>
</gene>
<proteinExistence type="inferred from homology"/>
<dbReference type="Pfam" id="PF03259">
    <property type="entry name" value="Robl_LC7"/>
    <property type="match status" value="1"/>
</dbReference>
<dbReference type="GO" id="GO:0060090">
    <property type="term" value="F:molecular adaptor activity"/>
    <property type="evidence" value="ECO:0007669"/>
    <property type="project" value="InterPro"/>
</dbReference>
<dbReference type="SUPFAM" id="SSF103196">
    <property type="entry name" value="Roadblock/LC7 domain"/>
    <property type="match status" value="2"/>
</dbReference>
<dbReference type="InterPro" id="IPR004942">
    <property type="entry name" value="Roadblock/LAMTOR2_dom"/>
</dbReference>
<dbReference type="GO" id="GO:0032008">
    <property type="term" value="P:positive regulation of TOR signaling"/>
    <property type="evidence" value="ECO:0007669"/>
    <property type="project" value="InterPro"/>
</dbReference>
<dbReference type="Gene3D" id="3.30.450.30">
    <property type="entry name" value="Dynein light chain 2a, cytoplasmic"/>
    <property type="match status" value="1"/>
</dbReference>
<dbReference type="GeneID" id="114488760"/>
<evidence type="ECO:0000256" key="2">
    <source>
        <dbReference type="ARBA" id="ARBA00004630"/>
    </source>
</evidence>
<evidence type="ECO:0000256" key="6">
    <source>
        <dbReference type="ARBA" id="ARBA00081355"/>
    </source>
</evidence>
<dbReference type="FunFam" id="3.30.450.30:FF:000004">
    <property type="entry name" value="ragulator complex protein LAMTOR2"/>
    <property type="match status" value="1"/>
</dbReference>
<sequence length="159" mass="17255">MLRPKALTQVLSQANTGGVQSTLLLNNEGSLLAYSGYGDTDARVTAAIASNIWAAYDRNGNQAFNEDNLKFILMDCMGMEGRYSLSQEDPLKKEGLRAPSRTSHPVISPLQEGRVAITRVANLLLCMYAKETVGFGMLKAKAQALVQYLEEPLTQVAAS</sequence>
<evidence type="ECO:0000313" key="8">
    <source>
        <dbReference type="Proteomes" id="UP000504628"/>
    </source>
</evidence>
<evidence type="ECO:0000259" key="7">
    <source>
        <dbReference type="SMART" id="SM00960"/>
    </source>
</evidence>
<dbReference type="InterPro" id="IPR037587">
    <property type="entry name" value="LAMTOR2-like"/>
</dbReference>
<dbReference type="GO" id="GO:0005085">
    <property type="term" value="F:guanyl-nucleotide exchange factor activity"/>
    <property type="evidence" value="ECO:0007669"/>
    <property type="project" value="InterPro"/>
</dbReference>
<protein>
    <recommendedName>
        <fullName evidence="5">Ragulator complex protein LAMTOR2</fullName>
    </recommendedName>
    <alternativeName>
        <fullName evidence="6">Late endosomal/lysosomal adaptor and MAPK and MTOR activator 2</fullName>
    </alternativeName>
</protein>
<evidence type="ECO:0000256" key="3">
    <source>
        <dbReference type="ARBA" id="ARBA00007191"/>
    </source>
</evidence>
<dbReference type="OrthoDB" id="271745at2759"/>
<dbReference type="Proteomes" id="UP000504628">
    <property type="component" value="Chromosome 14"/>
</dbReference>
<comment type="function">
    <text evidence="4">As part of the Ragulator complex it is involved in amino acid sensing and activation of mTORC1, a signaling complex promoting cell growth in response to growth factors, energy levels, and amino acids. Activated by amino acids through a mechanism involving the lysosomal V-ATPase, the Ragulator plays a dual role for the small GTPases Rag (RagA/RRAGA, RagB/RRAGB, RagC/RRAGC and/or RagD/RRAGD): it (1) acts as a guanine nucleotide exchange factor (GEF), activating the small GTPases Rag and (2) mediates recruitment of Rag GTPases to the lysosome membrane. Activated Ragulator and Rag GTPases function as a scaffold recruiting mTORC1 to lysosomes where it is in turn activated. Adapter protein that enhances the efficiency of the MAP kinase cascade facilitating the activation of MAPK2.</text>
</comment>
<dbReference type="InParanoid" id="A0A7E6CXC3"/>
<dbReference type="RefSeq" id="XP_035871713.1">
    <property type="nucleotide sequence ID" value="XM_036015820.1"/>
</dbReference>
<dbReference type="GO" id="GO:0031902">
    <property type="term" value="C:late endosome membrane"/>
    <property type="evidence" value="ECO:0007669"/>
    <property type="project" value="UniProtKB-SubCell"/>
</dbReference>
<dbReference type="FunCoup" id="A0A7E6CXC3">
    <property type="interactions" value="1295"/>
</dbReference>
<evidence type="ECO:0000313" key="9">
    <source>
        <dbReference type="RefSeq" id="XP_035871713.1"/>
    </source>
</evidence>
<dbReference type="AlphaFoldDB" id="A0A7E6CXC3"/>
<keyword evidence="8" id="KW-1185">Reference proteome</keyword>
<dbReference type="PANTHER" id="PTHR13323">
    <property type="entry name" value="LATE ENDOSOMAL/LYSOSOMAL MP1 INTERACTING PROTEIN"/>
    <property type="match status" value="1"/>
</dbReference>
<dbReference type="GO" id="GO:0150116">
    <property type="term" value="P:regulation of cell-substrate junction organization"/>
    <property type="evidence" value="ECO:0007669"/>
    <property type="project" value="UniProtKB-ARBA"/>
</dbReference>
<comment type="subcellular location">
    <subcellularLocation>
        <location evidence="1">Late endosome membrane</location>
        <topology evidence="1">Peripheral membrane protein</topology>
        <orientation evidence="1">Cytoplasmic side</orientation>
    </subcellularLocation>
    <subcellularLocation>
        <location evidence="2">Lysosome membrane</location>
        <topology evidence="2">Peripheral membrane protein</topology>
        <orientation evidence="2">Cytoplasmic side</orientation>
    </subcellularLocation>
</comment>
<evidence type="ECO:0000256" key="1">
    <source>
        <dbReference type="ARBA" id="ARBA00004492"/>
    </source>
</evidence>
<organism evidence="8 9">
    <name type="scientific">Phyllostomus discolor</name>
    <name type="common">pale spear-nosed bat</name>
    <dbReference type="NCBI Taxonomy" id="89673"/>
    <lineage>
        <taxon>Eukaryota</taxon>
        <taxon>Metazoa</taxon>
        <taxon>Chordata</taxon>
        <taxon>Craniata</taxon>
        <taxon>Vertebrata</taxon>
        <taxon>Euteleostomi</taxon>
        <taxon>Mammalia</taxon>
        <taxon>Eutheria</taxon>
        <taxon>Laurasiatheria</taxon>
        <taxon>Chiroptera</taxon>
        <taxon>Yangochiroptera</taxon>
        <taxon>Phyllostomidae</taxon>
        <taxon>Phyllostominae</taxon>
        <taxon>Phyllostomus</taxon>
    </lineage>
</organism>
<accession>A0A7E6CXC3</accession>
<dbReference type="GO" id="GO:0005765">
    <property type="term" value="C:lysosomal membrane"/>
    <property type="evidence" value="ECO:0007669"/>
    <property type="project" value="UniProtKB-SubCell"/>
</dbReference>
<feature type="domain" description="Roadblock/LAMTOR2" evidence="7">
    <location>
        <begin position="7"/>
        <end position="129"/>
    </location>
</feature>
<evidence type="ECO:0000256" key="5">
    <source>
        <dbReference type="ARBA" id="ARBA00072278"/>
    </source>
</evidence>
<dbReference type="CTD" id="28956"/>
<comment type="similarity">
    <text evidence="3">Belongs to the GAMAD family.</text>
</comment>
<evidence type="ECO:0000256" key="4">
    <source>
        <dbReference type="ARBA" id="ARBA00045176"/>
    </source>
</evidence>